<accession>A0ABQ8UID6</accession>
<sequence length="355" mass="39160">MAAITASRPSLAWCWVLIHGVGCRKMRKADTTFQPALPDELIAMIGTADCSLALYTVLIAVSHRWRALIRGAPRVLALAEDPAPLEERACTWTSESTRHQVSSEAVKTSLIDRPCDLRVRVPTGVELSLLIGPCRHLESFTFHPQCAMAPVDPNQRFVEAAFGKLDRLRRLVCPTGRGLNYGVLLYILSFIPSLEEFRLGEVEPTGYLTFDPHVLLRHKELRTLVMLTRGVVRLSSLFLMQLPKLETLVTDSALDDQRDPTNPASKLPTRLAGLTCRSTVTRLLNPGLITHLELAATAPMPLPAMPHLATANLALGDAQALRRLVAESGPSLRALRLRDLGCAWPDLPAIWQTVR</sequence>
<organism evidence="1 2">
    <name type="scientific">Paratrimastix pyriformis</name>
    <dbReference type="NCBI Taxonomy" id="342808"/>
    <lineage>
        <taxon>Eukaryota</taxon>
        <taxon>Metamonada</taxon>
        <taxon>Preaxostyla</taxon>
        <taxon>Paratrimastigidae</taxon>
        <taxon>Paratrimastix</taxon>
    </lineage>
</organism>
<evidence type="ECO:0008006" key="3">
    <source>
        <dbReference type="Google" id="ProtNLM"/>
    </source>
</evidence>
<dbReference type="EMBL" id="JAPMOS010000042">
    <property type="protein sequence ID" value="KAJ4457681.1"/>
    <property type="molecule type" value="Genomic_DNA"/>
</dbReference>
<evidence type="ECO:0000313" key="2">
    <source>
        <dbReference type="Proteomes" id="UP001141327"/>
    </source>
</evidence>
<protein>
    <recommendedName>
        <fullName evidence="3">F-box domain-containing protein</fullName>
    </recommendedName>
</protein>
<dbReference type="Proteomes" id="UP001141327">
    <property type="component" value="Unassembled WGS sequence"/>
</dbReference>
<proteinExistence type="predicted"/>
<evidence type="ECO:0000313" key="1">
    <source>
        <dbReference type="EMBL" id="KAJ4457681.1"/>
    </source>
</evidence>
<reference evidence="1" key="1">
    <citation type="journal article" date="2022" name="bioRxiv">
        <title>Genomics of Preaxostyla Flagellates Illuminates Evolutionary Transitions and the Path Towards Mitochondrial Loss.</title>
        <authorList>
            <person name="Novak L.V.F."/>
            <person name="Treitli S.C."/>
            <person name="Pyrih J."/>
            <person name="Halakuc P."/>
            <person name="Pipaliya S.V."/>
            <person name="Vacek V."/>
            <person name="Brzon O."/>
            <person name="Soukal P."/>
            <person name="Eme L."/>
            <person name="Dacks J.B."/>
            <person name="Karnkowska A."/>
            <person name="Elias M."/>
            <person name="Hampl V."/>
        </authorList>
    </citation>
    <scope>NUCLEOTIDE SEQUENCE</scope>
    <source>
        <strain evidence="1">RCP-MX</strain>
    </source>
</reference>
<keyword evidence="2" id="KW-1185">Reference proteome</keyword>
<comment type="caution">
    <text evidence="1">The sequence shown here is derived from an EMBL/GenBank/DDBJ whole genome shotgun (WGS) entry which is preliminary data.</text>
</comment>
<gene>
    <name evidence="1" type="ORF">PAPYR_6823</name>
</gene>
<name>A0ABQ8UID6_9EUKA</name>